<dbReference type="SUPFAM" id="SSF53474">
    <property type="entry name" value="alpha/beta-Hydrolases"/>
    <property type="match status" value="1"/>
</dbReference>
<dbReference type="Pfam" id="PF01764">
    <property type="entry name" value="Lipase_3"/>
    <property type="match status" value="1"/>
</dbReference>
<keyword evidence="4 5" id="KW-0443">Lipid metabolism</keyword>
<dbReference type="InterPro" id="IPR002921">
    <property type="entry name" value="Fungal_lipase-type"/>
</dbReference>
<dbReference type="PANTHER" id="PTHR31828">
    <property type="entry name" value="PHOSPHOLIPASE A1-IIGAMMA"/>
    <property type="match status" value="1"/>
</dbReference>
<gene>
    <name evidence="7" type="ORF">VNO78_11902</name>
</gene>
<dbReference type="InterPro" id="IPR029058">
    <property type="entry name" value="AB_hydrolase_fold"/>
</dbReference>
<evidence type="ECO:0000256" key="2">
    <source>
        <dbReference type="ARBA" id="ARBA00022801"/>
    </source>
</evidence>
<organism evidence="7 8">
    <name type="scientific">Psophocarpus tetragonolobus</name>
    <name type="common">Winged bean</name>
    <name type="synonym">Dolichos tetragonolobus</name>
    <dbReference type="NCBI Taxonomy" id="3891"/>
    <lineage>
        <taxon>Eukaryota</taxon>
        <taxon>Viridiplantae</taxon>
        <taxon>Streptophyta</taxon>
        <taxon>Embryophyta</taxon>
        <taxon>Tracheophyta</taxon>
        <taxon>Spermatophyta</taxon>
        <taxon>Magnoliopsida</taxon>
        <taxon>eudicotyledons</taxon>
        <taxon>Gunneridae</taxon>
        <taxon>Pentapetalae</taxon>
        <taxon>rosids</taxon>
        <taxon>fabids</taxon>
        <taxon>Fabales</taxon>
        <taxon>Fabaceae</taxon>
        <taxon>Papilionoideae</taxon>
        <taxon>50 kb inversion clade</taxon>
        <taxon>NPAAA clade</taxon>
        <taxon>indigoferoid/millettioid clade</taxon>
        <taxon>Phaseoleae</taxon>
        <taxon>Psophocarpus</taxon>
    </lineage>
</organism>
<evidence type="ECO:0000256" key="4">
    <source>
        <dbReference type="ARBA" id="ARBA00023098"/>
    </source>
</evidence>
<dbReference type="Gene3D" id="3.40.50.1820">
    <property type="entry name" value="alpha/beta hydrolase"/>
    <property type="match status" value="1"/>
</dbReference>
<keyword evidence="3 5" id="KW-0442">Lipid degradation</keyword>
<dbReference type="GO" id="GO:0016042">
    <property type="term" value="P:lipid catabolic process"/>
    <property type="evidence" value="ECO:0007669"/>
    <property type="project" value="UniProtKB-UniRule"/>
</dbReference>
<sequence>MDNIARKWRELSGQSNWEGMLDPLDNDLRRYLIHYGQLAQATYDAFNSEKASKYAGNSRYPKRDFFSKLGLENNVNPFKYSVTKFLYATVRVSAPRRCFLKLISKEEWSVQSNWIGYVAVATNEGKEALGRRDIVVAWRGTIQPSEWVENLNFDLDPAPQIFGADAPAQIHDGFYNIYTTNNSDSPLAHTSARDQVLEEVKRLVEEYKEEEISITVTGHSLGAALATINALDIVAKGLNIPKDQPEKPCPVTAFVFASPRLGNSEFGRIFNGFKDLRALRIRNATDLVPNIPFSLFPFRGFLHVGKELVIDTRKSEYLKNGVSSHSLEIYLHGVAGTQGKQGGFNWDVNPYRNVAHVNKNMDALKDEFGVPVEWRVNENKSLAQQSDGTWKIMDDHEDAIPCLHCRLIL</sequence>
<dbReference type="PANTHER" id="PTHR31828:SF15">
    <property type="entry name" value="PHOSPHOLIPASE A1"/>
    <property type="match status" value="1"/>
</dbReference>
<keyword evidence="2 5" id="KW-0378">Hydrolase</keyword>
<dbReference type="EC" id="3.1.1.-" evidence="5"/>
<proteinExistence type="inferred from homology"/>
<evidence type="ECO:0000256" key="1">
    <source>
        <dbReference type="ARBA" id="ARBA00010701"/>
    </source>
</evidence>
<evidence type="ECO:0000256" key="5">
    <source>
        <dbReference type="RuleBase" id="RU367093"/>
    </source>
</evidence>
<dbReference type="FunFam" id="3.40.50.1820:FF:000065">
    <property type="entry name" value="Phospholipase A1-II 3"/>
    <property type="match status" value="1"/>
</dbReference>
<evidence type="ECO:0000259" key="6">
    <source>
        <dbReference type="Pfam" id="PF01764"/>
    </source>
</evidence>
<evidence type="ECO:0000313" key="7">
    <source>
        <dbReference type="EMBL" id="KAK7400661.1"/>
    </source>
</evidence>
<comment type="similarity">
    <text evidence="1 5">Belongs to the AB hydrolase superfamily. Lipase family.</text>
</comment>
<comment type="caution">
    <text evidence="7">The sequence shown here is derived from an EMBL/GenBank/DDBJ whole genome shotgun (WGS) entry which is preliminary data.</text>
</comment>
<dbReference type="InterPro" id="IPR033556">
    <property type="entry name" value="PLA"/>
</dbReference>
<accession>A0AAN9XNU9</accession>
<evidence type="ECO:0000256" key="3">
    <source>
        <dbReference type="ARBA" id="ARBA00022963"/>
    </source>
</evidence>
<evidence type="ECO:0000313" key="8">
    <source>
        <dbReference type="Proteomes" id="UP001386955"/>
    </source>
</evidence>
<feature type="domain" description="Fungal lipase-type" evidence="6">
    <location>
        <begin position="135"/>
        <end position="294"/>
    </location>
</feature>
<dbReference type="CDD" id="cd00519">
    <property type="entry name" value="Lipase_3"/>
    <property type="match status" value="1"/>
</dbReference>
<keyword evidence="8" id="KW-1185">Reference proteome</keyword>
<dbReference type="EMBL" id="JAYMYS010000003">
    <property type="protein sequence ID" value="KAK7400661.1"/>
    <property type="molecule type" value="Genomic_DNA"/>
</dbReference>
<dbReference type="GO" id="GO:0005737">
    <property type="term" value="C:cytoplasm"/>
    <property type="evidence" value="ECO:0007669"/>
    <property type="project" value="UniProtKB-ARBA"/>
</dbReference>
<name>A0AAN9XNU9_PSOTE</name>
<protein>
    <recommendedName>
        <fullName evidence="5">Phospholipase A1</fullName>
        <ecNumber evidence="5">3.1.1.-</ecNumber>
    </recommendedName>
</protein>
<dbReference type="Proteomes" id="UP001386955">
    <property type="component" value="Unassembled WGS sequence"/>
</dbReference>
<dbReference type="GO" id="GO:0008970">
    <property type="term" value="F:phospholipase A1 activity"/>
    <property type="evidence" value="ECO:0007669"/>
    <property type="project" value="UniProtKB-UniRule"/>
</dbReference>
<comment type="function">
    <text evidence="5">Acylhydrolase that catalyzes the hydrolysis of phospholipids at the sn-1 position.</text>
</comment>
<dbReference type="AlphaFoldDB" id="A0AAN9XNU9"/>
<reference evidence="7 8" key="1">
    <citation type="submission" date="2024-01" db="EMBL/GenBank/DDBJ databases">
        <title>The genomes of 5 underutilized Papilionoideae crops provide insights into root nodulation and disease resistanc.</title>
        <authorList>
            <person name="Jiang F."/>
        </authorList>
    </citation>
    <scope>NUCLEOTIDE SEQUENCE [LARGE SCALE GENOMIC DNA]</scope>
    <source>
        <strain evidence="7">DUOXIRENSHENG_FW03</strain>
        <tissue evidence="7">Leaves</tissue>
    </source>
</reference>